<dbReference type="AlphaFoldDB" id="A0A0G3GVM6"/>
<name>A0A0G3GVM6_9CORY</name>
<proteinExistence type="predicted"/>
<reference evidence="4" key="2">
    <citation type="submission" date="2015-05" db="EMBL/GenBank/DDBJ databases">
        <title>Complete genome sequence of Corynebacterium mustelae DSM 45274, isolated from various tissues of a male ferret with lethal sepsis.</title>
        <authorList>
            <person name="Ruckert C."/>
            <person name="Albersmeier A."/>
            <person name="Winkler A."/>
            <person name="Tauch A."/>
        </authorList>
    </citation>
    <scope>NUCLEOTIDE SEQUENCE [LARGE SCALE GENOMIC DNA]</scope>
    <source>
        <strain evidence="4">DSM 45274</strain>
    </source>
</reference>
<evidence type="ECO:0000256" key="1">
    <source>
        <dbReference type="SAM" id="MobiDB-lite"/>
    </source>
</evidence>
<feature type="transmembrane region" description="Helical" evidence="2">
    <location>
        <begin position="129"/>
        <end position="148"/>
    </location>
</feature>
<dbReference type="KEGG" id="cmv:CMUST_04205"/>
<dbReference type="EMBL" id="CP011542">
    <property type="protein sequence ID" value="AKK05184.1"/>
    <property type="molecule type" value="Genomic_DNA"/>
</dbReference>
<gene>
    <name evidence="3" type="ORF">CMUST_04205</name>
</gene>
<dbReference type="OrthoDB" id="4402748at2"/>
<keyword evidence="2" id="KW-1133">Transmembrane helix</keyword>
<feature type="compositionally biased region" description="Polar residues" evidence="1">
    <location>
        <begin position="1"/>
        <end position="17"/>
    </location>
</feature>
<evidence type="ECO:0000313" key="3">
    <source>
        <dbReference type="EMBL" id="AKK05184.1"/>
    </source>
</evidence>
<feature type="region of interest" description="Disordered" evidence="1">
    <location>
        <begin position="1"/>
        <end position="20"/>
    </location>
</feature>
<keyword evidence="4" id="KW-1185">Reference proteome</keyword>
<organism evidence="3 4">
    <name type="scientific">Corynebacterium mustelae</name>
    <dbReference type="NCBI Taxonomy" id="571915"/>
    <lineage>
        <taxon>Bacteria</taxon>
        <taxon>Bacillati</taxon>
        <taxon>Actinomycetota</taxon>
        <taxon>Actinomycetes</taxon>
        <taxon>Mycobacteriales</taxon>
        <taxon>Corynebacteriaceae</taxon>
        <taxon>Corynebacterium</taxon>
    </lineage>
</organism>
<keyword evidence="2" id="KW-0472">Membrane</keyword>
<feature type="transmembrane region" description="Helical" evidence="2">
    <location>
        <begin position="160"/>
        <end position="182"/>
    </location>
</feature>
<dbReference type="PATRIC" id="fig|571915.4.peg.897"/>
<sequence length="294" mass="31264">MDEMMSSSAADKNSATPNDIKAMSLSSNDRVIPVSSPTAAQRKTELIRRAGLDVPRSRLTIPSFPIALAMFAIPSGQWLLGIVAFVVALILLSAVVPNNPGAGMNVNTLDFSPGSRSRSRVYRTISTKFAAAFLPNVGPVLATAGAYFGMPVFLPEAPPWLIPLFSAAFFSTFVAAFLKAGITDYALEGRNRALRALDGAVTPVSNDARQCVTRGNNPLLIQTLLVLGAVCGIQVFAKRVSHVSELSLDDVLASARDLEQHGLVKVSTVAHRSTPGKWYLELTAQGVQAAADTR</sequence>
<evidence type="ECO:0000313" key="4">
    <source>
        <dbReference type="Proteomes" id="UP000035199"/>
    </source>
</evidence>
<protein>
    <submittedName>
        <fullName evidence="3">Uncharacterized protein</fullName>
    </submittedName>
</protein>
<keyword evidence="2" id="KW-0812">Transmembrane</keyword>
<evidence type="ECO:0000256" key="2">
    <source>
        <dbReference type="SAM" id="Phobius"/>
    </source>
</evidence>
<dbReference type="Proteomes" id="UP000035199">
    <property type="component" value="Chromosome"/>
</dbReference>
<feature type="transmembrane region" description="Helical" evidence="2">
    <location>
        <begin position="78"/>
        <end position="96"/>
    </location>
</feature>
<accession>A0A0G3GVM6</accession>
<reference evidence="3 4" key="1">
    <citation type="journal article" date="2015" name="Genome Announc.">
        <title>Complete Genome Sequence of the Type Strain Corynebacterium mustelae DSM 45274, Isolated from Various Tissues of a Male Ferret with Lethal Sepsis.</title>
        <authorList>
            <person name="Ruckert C."/>
            <person name="Eimer J."/>
            <person name="Winkler A."/>
            <person name="Tauch A."/>
        </authorList>
    </citation>
    <scope>NUCLEOTIDE SEQUENCE [LARGE SCALE GENOMIC DNA]</scope>
    <source>
        <strain evidence="3 4">DSM 45274</strain>
    </source>
</reference>